<gene>
    <name evidence="2" type="ORF">PR002_g19675</name>
</gene>
<protein>
    <submittedName>
        <fullName evidence="2">Uncharacterized protein</fullName>
    </submittedName>
</protein>
<evidence type="ECO:0000313" key="3">
    <source>
        <dbReference type="Proteomes" id="UP000435112"/>
    </source>
</evidence>
<name>A0A6A3JK13_9STRA</name>
<evidence type="ECO:0000256" key="1">
    <source>
        <dbReference type="SAM" id="MobiDB-lite"/>
    </source>
</evidence>
<feature type="region of interest" description="Disordered" evidence="1">
    <location>
        <begin position="33"/>
        <end position="64"/>
    </location>
</feature>
<sequence length="64" mass="7496">MKSAQQRGRRPQCRLLWKAADYVGRAKNWKTERAPLLRAPMRTTKNPNDWARQSQTAGKQTKTR</sequence>
<dbReference type="Proteomes" id="UP000435112">
    <property type="component" value="Unassembled WGS sequence"/>
</dbReference>
<comment type="caution">
    <text evidence="2">The sequence shown here is derived from an EMBL/GenBank/DDBJ whole genome shotgun (WGS) entry which is preliminary data.</text>
</comment>
<accession>A0A6A3JK13</accession>
<proteinExistence type="predicted"/>
<dbReference type="AlphaFoldDB" id="A0A6A3JK13"/>
<dbReference type="EMBL" id="QXFU01001801">
    <property type="protein sequence ID" value="KAE8995270.1"/>
    <property type="molecule type" value="Genomic_DNA"/>
</dbReference>
<organism evidence="2 3">
    <name type="scientific">Phytophthora rubi</name>
    <dbReference type="NCBI Taxonomy" id="129364"/>
    <lineage>
        <taxon>Eukaryota</taxon>
        <taxon>Sar</taxon>
        <taxon>Stramenopiles</taxon>
        <taxon>Oomycota</taxon>
        <taxon>Peronosporomycetes</taxon>
        <taxon>Peronosporales</taxon>
        <taxon>Peronosporaceae</taxon>
        <taxon>Phytophthora</taxon>
    </lineage>
</organism>
<evidence type="ECO:0000313" key="2">
    <source>
        <dbReference type="EMBL" id="KAE8995270.1"/>
    </source>
</evidence>
<feature type="compositionally biased region" description="Polar residues" evidence="1">
    <location>
        <begin position="43"/>
        <end position="64"/>
    </location>
</feature>
<reference evidence="2 3" key="1">
    <citation type="submission" date="2018-09" db="EMBL/GenBank/DDBJ databases">
        <title>Genomic investigation of the strawberry pathogen Phytophthora fragariae indicates pathogenicity is determined by transcriptional variation in three key races.</title>
        <authorList>
            <person name="Adams T.M."/>
            <person name="Armitage A.D."/>
            <person name="Sobczyk M.K."/>
            <person name="Bates H.J."/>
            <person name="Dunwell J.M."/>
            <person name="Nellist C.F."/>
            <person name="Harrison R.J."/>
        </authorList>
    </citation>
    <scope>NUCLEOTIDE SEQUENCE [LARGE SCALE GENOMIC DNA]</scope>
    <source>
        <strain evidence="2 3">SCRP324</strain>
    </source>
</reference>